<evidence type="ECO:0000259" key="14">
    <source>
        <dbReference type="Pfam" id="PF07715"/>
    </source>
</evidence>
<dbReference type="SUPFAM" id="SSF56935">
    <property type="entry name" value="Porins"/>
    <property type="match status" value="1"/>
</dbReference>
<keyword evidence="6" id="KW-0408">Iron</keyword>
<comment type="caution">
    <text evidence="15">The sequence shown here is derived from an EMBL/GenBank/DDBJ whole genome shotgun (WGS) entry which is preliminary data.</text>
</comment>
<keyword evidence="4" id="KW-0410">Iron transport</keyword>
<dbReference type="InterPro" id="IPR036942">
    <property type="entry name" value="Beta-barrel_TonB_sf"/>
</dbReference>
<evidence type="ECO:0000256" key="9">
    <source>
        <dbReference type="ARBA" id="ARBA00023136"/>
    </source>
</evidence>
<dbReference type="InterPro" id="IPR012910">
    <property type="entry name" value="Plug_dom"/>
</dbReference>
<evidence type="ECO:0000256" key="10">
    <source>
        <dbReference type="ARBA" id="ARBA00023237"/>
    </source>
</evidence>
<evidence type="ECO:0000256" key="11">
    <source>
        <dbReference type="PROSITE-ProRule" id="PRU01360"/>
    </source>
</evidence>
<keyword evidence="10 11" id="KW-0998">Cell outer membrane</keyword>
<protein>
    <submittedName>
        <fullName evidence="15">TonB-dependent receptor</fullName>
    </submittedName>
</protein>
<feature type="domain" description="TonB-dependent receptor plug" evidence="14">
    <location>
        <begin position="42"/>
        <end position="150"/>
    </location>
</feature>
<keyword evidence="2 11" id="KW-0813">Transport</keyword>
<evidence type="ECO:0000313" key="15">
    <source>
        <dbReference type="EMBL" id="EGG28252.1"/>
    </source>
</evidence>
<evidence type="ECO:0000256" key="4">
    <source>
        <dbReference type="ARBA" id="ARBA00022496"/>
    </source>
</evidence>
<dbReference type="InterPro" id="IPR039426">
    <property type="entry name" value="TonB-dep_rcpt-like"/>
</dbReference>
<evidence type="ECO:0000256" key="12">
    <source>
        <dbReference type="RuleBase" id="RU003357"/>
    </source>
</evidence>
<dbReference type="Pfam" id="PF07715">
    <property type="entry name" value="Plug"/>
    <property type="match status" value="1"/>
</dbReference>
<keyword evidence="15" id="KW-0675">Receptor</keyword>
<keyword evidence="9 11" id="KW-0472">Membrane</keyword>
<comment type="subcellular location">
    <subcellularLocation>
        <location evidence="1 11">Cell outer membrane</location>
        <topology evidence="1 11">Multi-pass membrane protein</topology>
    </subcellularLocation>
</comment>
<dbReference type="PANTHER" id="PTHR32552:SF81">
    <property type="entry name" value="TONB-DEPENDENT OUTER MEMBRANE RECEPTOR"/>
    <property type="match status" value="1"/>
</dbReference>
<organism evidence="15 16">
    <name type="scientific">Aequoribacter fuscus</name>
    <dbReference type="NCBI Taxonomy" id="2518989"/>
    <lineage>
        <taxon>Bacteria</taxon>
        <taxon>Pseudomonadati</taxon>
        <taxon>Pseudomonadota</taxon>
        <taxon>Gammaproteobacteria</taxon>
        <taxon>Cellvibrionales</taxon>
        <taxon>Halieaceae</taxon>
        <taxon>Aequoribacter</taxon>
    </lineage>
</organism>
<dbReference type="AlphaFoldDB" id="F3L5Y4"/>
<dbReference type="eggNOG" id="COG4771">
    <property type="taxonomic scope" value="Bacteria"/>
</dbReference>
<dbReference type="Gene3D" id="2.40.170.20">
    <property type="entry name" value="TonB-dependent receptor, beta-barrel domain"/>
    <property type="match status" value="1"/>
</dbReference>
<evidence type="ECO:0000313" key="16">
    <source>
        <dbReference type="Proteomes" id="UP000005615"/>
    </source>
</evidence>
<accession>F3L5Y4</accession>
<keyword evidence="7" id="KW-0406">Ion transport</keyword>
<dbReference type="Pfam" id="PF00593">
    <property type="entry name" value="TonB_dep_Rec_b-barrel"/>
    <property type="match status" value="1"/>
</dbReference>
<dbReference type="PANTHER" id="PTHR32552">
    <property type="entry name" value="FERRICHROME IRON RECEPTOR-RELATED"/>
    <property type="match status" value="1"/>
</dbReference>
<evidence type="ECO:0000256" key="5">
    <source>
        <dbReference type="ARBA" id="ARBA00022692"/>
    </source>
</evidence>
<evidence type="ECO:0000256" key="8">
    <source>
        <dbReference type="ARBA" id="ARBA00023077"/>
    </source>
</evidence>
<comment type="similarity">
    <text evidence="11 12">Belongs to the TonB-dependent receptor family.</text>
</comment>
<evidence type="ECO:0000256" key="6">
    <source>
        <dbReference type="ARBA" id="ARBA00023004"/>
    </source>
</evidence>
<dbReference type="InterPro" id="IPR000531">
    <property type="entry name" value="Beta-barrel_TonB"/>
</dbReference>
<keyword evidence="8 12" id="KW-0798">TonB box</keyword>
<reference evidence="15 16" key="1">
    <citation type="journal article" date="2011" name="J. Bacteriol.">
        <title>Genome sequence of strain IMCC3088, a proteorhodopsin-containing marine bacterium belonging to the OM60/NOR5 clade.</title>
        <authorList>
            <person name="Jang Y."/>
            <person name="Oh H.M."/>
            <person name="Kang I."/>
            <person name="Lee K."/>
            <person name="Yang S.J."/>
            <person name="Cho J.C."/>
        </authorList>
    </citation>
    <scope>NUCLEOTIDE SEQUENCE [LARGE SCALE GENOMIC DNA]</scope>
    <source>
        <strain evidence="15 16">IMCC3088</strain>
    </source>
</reference>
<dbReference type="PROSITE" id="PS52016">
    <property type="entry name" value="TONB_DEPENDENT_REC_3"/>
    <property type="match status" value="1"/>
</dbReference>
<proteinExistence type="inferred from homology"/>
<dbReference type="eggNOG" id="COG1629">
    <property type="taxonomic scope" value="Bacteria"/>
</dbReference>
<gene>
    <name evidence="15" type="ORF">IMCC3088_563</name>
</gene>
<evidence type="ECO:0000256" key="3">
    <source>
        <dbReference type="ARBA" id="ARBA00022452"/>
    </source>
</evidence>
<evidence type="ECO:0000256" key="1">
    <source>
        <dbReference type="ARBA" id="ARBA00004571"/>
    </source>
</evidence>
<keyword evidence="3 11" id="KW-1134">Transmembrane beta strand</keyword>
<keyword evidence="5 11" id="KW-0812">Transmembrane</keyword>
<dbReference type="EMBL" id="AEIG01000142">
    <property type="protein sequence ID" value="EGG28252.1"/>
    <property type="molecule type" value="Genomic_DNA"/>
</dbReference>
<name>F3L5Y4_9GAMM</name>
<sequence>MNRYLNSLTLPLAVAMAGGTVDAKAQALEEVIVTAQKREQSLQDVPIAVAAFSNEMLQKAGVKDMFELQANDPSLVVGQGHNASTSSFGIRGVFTSSNNFGLESSVGLYVDGVYRARQGSMLNDLVDIGRIEILRGPQGTLFGRNTPAGAISVFSVEPDFEGTGYLQVEGGEYSLLSGQGAKSFTVIEDILATRVTGFYTERDGTISDVSLGDDKINDRDRWGVRLQALWTPTDELSVHVIADHSEIDEVCCTTNSWKNNFVADEVPGKTGTDANAVALGSNIIPGSEYFEREVALTFLPSSENEDKGISVQVDWQADWFTLTSITAYREFESHETVDVDFIDLDGNVQDNQQEQSQFSQELRFANQFDNWNYVAGLYYYEQSLDTVSYLGVGDDASALLGLPPNAFIGGTGSTNFADQEHTSYAVFGQSDINLTDSLVLTAGLRWTNEEKELSNIFIDDAGEGPLPIYDNWGFYFFPPLAPVDDVYEEIDDDQITGTLKLSWFAFDDIMFYASYGTGYKSGGTNTDRLVPGLPYIFGPEDSESYEVGMKATFPEQALRLNVAIHRTDTNDLQTVSFQGNGFTLLNAGVAEAQGAEVEVSWLPTERLTMNLGYAYNDGEYSDFELGPCQVATPWHTGLPDPGDNGDGTCDRSGGMLRGNAENRATLSADYRFSFSSVIEGFIYGEYIYTDERMTDVNNDPLKLDDDYFYVNLRAGLDWISLDTSLTVWARNLTDEDIVATIADAVAQEGKLIGYYGAPRTWGITLRKNW</sequence>
<evidence type="ECO:0000256" key="2">
    <source>
        <dbReference type="ARBA" id="ARBA00022448"/>
    </source>
</evidence>
<keyword evidence="16" id="KW-1185">Reference proteome</keyword>
<feature type="domain" description="TonB-dependent receptor-like beta-barrel" evidence="13">
    <location>
        <begin position="301"/>
        <end position="732"/>
    </location>
</feature>
<evidence type="ECO:0000259" key="13">
    <source>
        <dbReference type="Pfam" id="PF00593"/>
    </source>
</evidence>
<dbReference type="GO" id="GO:0006826">
    <property type="term" value="P:iron ion transport"/>
    <property type="evidence" value="ECO:0007669"/>
    <property type="project" value="UniProtKB-KW"/>
</dbReference>
<dbReference type="Proteomes" id="UP000005615">
    <property type="component" value="Unassembled WGS sequence"/>
</dbReference>
<evidence type="ECO:0000256" key="7">
    <source>
        <dbReference type="ARBA" id="ARBA00023065"/>
    </source>
</evidence>
<dbReference type="GO" id="GO:0009279">
    <property type="term" value="C:cell outer membrane"/>
    <property type="evidence" value="ECO:0007669"/>
    <property type="project" value="UniProtKB-SubCell"/>
</dbReference>
<dbReference type="STRING" id="2518989.IMCC3088_563"/>